<evidence type="ECO:0000256" key="3">
    <source>
        <dbReference type="ARBA" id="ARBA00022692"/>
    </source>
</evidence>
<dbReference type="InterPro" id="IPR005804">
    <property type="entry name" value="FA_desaturase_dom"/>
</dbReference>
<keyword evidence="4" id="KW-0276">Fatty acid metabolism</keyword>
<proteinExistence type="predicted"/>
<feature type="transmembrane region" description="Helical" evidence="11">
    <location>
        <begin position="41"/>
        <end position="62"/>
    </location>
</feature>
<evidence type="ECO:0000313" key="13">
    <source>
        <dbReference type="EMBL" id="CAB4604006.1"/>
    </source>
</evidence>
<evidence type="ECO:0000256" key="2">
    <source>
        <dbReference type="ARBA" id="ARBA00022516"/>
    </source>
</evidence>
<keyword evidence="7" id="KW-0408">Iron</keyword>
<evidence type="ECO:0000256" key="9">
    <source>
        <dbReference type="ARBA" id="ARBA00023136"/>
    </source>
</evidence>
<dbReference type="AlphaFoldDB" id="A0A6J6GSA5"/>
<evidence type="ECO:0000256" key="8">
    <source>
        <dbReference type="ARBA" id="ARBA00023098"/>
    </source>
</evidence>
<dbReference type="GO" id="GO:0016717">
    <property type="term" value="F:oxidoreductase activity, acting on paired donors, with oxidation of a pair of donors resulting in the reduction of molecular oxygen to two molecules of water"/>
    <property type="evidence" value="ECO:0007669"/>
    <property type="project" value="InterPro"/>
</dbReference>
<keyword evidence="10" id="KW-0275">Fatty acid biosynthesis</keyword>
<gene>
    <name evidence="13" type="ORF">UFOPK1835_00635</name>
</gene>
<dbReference type="PANTHER" id="PTHR11351:SF31">
    <property type="entry name" value="DESATURASE 1, ISOFORM A-RELATED"/>
    <property type="match status" value="1"/>
</dbReference>
<evidence type="ECO:0000256" key="10">
    <source>
        <dbReference type="ARBA" id="ARBA00023160"/>
    </source>
</evidence>
<evidence type="ECO:0000256" key="11">
    <source>
        <dbReference type="SAM" id="Phobius"/>
    </source>
</evidence>
<evidence type="ECO:0000259" key="12">
    <source>
        <dbReference type="Pfam" id="PF00487"/>
    </source>
</evidence>
<evidence type="ECO:0000256" key="6">
    <source>
        <dbReference type="ARBA" id="ARBA00023002"/>
    </source>
</evidence>
<organism evidence="13">
    <name type="scientific">freshwater metagenome</name>
    <dbReference type="NCBI Taxonomy" id="449393"/>
    <lineage>
        <taxon>unclassified sequences</taxon>
        <taxon>metagenomes</taxon>
        <taxon>ecological metagenomes</taxon>
    </lineage>
</organism>
<accession>A0A6J6GSA5</accession>
<evidence type="ECO:0000256" key="7">
    <source>
        <dbReference type="ARBA" id="ARBA00023004"/>
    </source>
</evidence>
<feature type="domain" description="Fatty acid desaturase" evidence="12">
    <location>
        <begin position="68"/>
        <end position="270"/>
    </location>
</feature>
<dbReference type="CDD" id="cd03505">
    <property type="entry name" value="Delta9-FADS-like"/>
    <property type="match status" value="1"/>
</dbReference>
<dbReference type="GO" id="GO:0006633">
    <property type="term" value="P:fatty acid biosynthetic process"/>
    <property type="evidence" value="ECO:0007669"/>
    <property type="project" value="UniProtKB-KW"/>
</dbReference>
<dbReference type="PRINTS" id="PR00075">
    <property type="entry name" value="FACDDSATRASE"/>
</dbReference>
<evidence type="ECO:0000256" key="1">
    <source>
        <dbReference type="ARBA" id="ARBA00004141"/>
    </source>
</evidence>
<protein>
    <submittedName>
        <fullName evidence="13">Unannotated protein</fullName>
    </submittedName>
</protein>
<feature type="transmembrane region" description="Helical" evidence="11">
    <location>
        <begin position="100"/>
        <end position="120"/>
    </location>
</feature>
<name>A0A6J6GSA5_9ZZZZ</name>
<dbReference type="PANTHER" id="PTHR11351">
    <property type="entry name" value="ACYL-COA DESATURASE"/>
    <property type="match status" value="1"/>
</dbReference>
<dbReference type="Pfam" id="PF00487">
    <property type="entry name" value="FA_desaturase"/>
    <property type="match status" value="1"/>
</dbReference>
<dbReference type="InterPro" id="IPR015876">
    <property type="entry name" value="Acyl-CoA_DS"/>
</dbReference>
<keyword evidence="5 11" id="KW-1133">Transmembrane helix</keyword>
<keyword evidence="8" id="KW-0443">Lipid metabolism</keyword>
<feature type="transmembrane region" description="Helical" evidence="11">
    <location>
        <begin position="182"/>
        <end position="212"/>
    </location>
</feature>
<keyword evidence="9 11" id="KW-0472">Membrane</keyword>
<comment type="subcellular location">
    <subcellularLocation>
        <location evidence="1">Membrane</location>
        <topology evidence="1">Multi-pass membrane protein</topology>
    </subcellularLocation>
</comment>
<dbReference type="GO" id="GO:0016020">
    <property type="term" value="C:membrane"/>
    <property type="evidence" value="ECO:0007669"/>
    <property type="project" value="UniProtKB-SubCell"/>
</dbReference>
<feature type="transmembrane region" description="Helical" evidence="11">
    <location>
        <begin position="68"/>
        <end position="88"/>
    </location>
</feature>
<sequence>MDHQNPVQVAEIRDNQPLSSGRTAAERHRFERSPDERINRVSSIPFFLVHVLAVVGTIAFGITPRALVLFVVMVWGREWFITAGYHRYFAHRSYKTSRGFQLFLALGGAMCVQKGPLWWAGHHRDHHRYSDTELDIHSPKRGFLWSHMGWILCDKNSEIPFDRIKDFAKYPELRMIDKWNGVFPWIGGIGCYLIAGWSGLFFGFFMSTVVLWHNTFLVNSLAHVWGRRRYVTGDTSRNSLFIAITTLGEGWHNNHHYYQASARNGFFWWELDVTWYVLKVLSWVGLVHDLKVPSAQILASNRLADVIEPELEPVEA</sequence>
<keyword evidence="3 11" id="KW-0812">Transmembrane</keyword>
<dbReference type="EMBL" id="CAEZUP010000019">
    <property type="protein sequence ID" value="CAB4604006.1"/>
    <property type="molecule type" value="Genomic_DNA"/>
</dbReference>
<keyword evidence="2" id="KW-0444">Lipid biosynthesis</keyword>
<keyword evidence="6" id="KW-0560">Oxidoreductase</keyword>
<evidence type="ECO:0000256" key="4">
    <source>
        <dbReference type="ARBA" id="ARBA00022832"/>
    </source>
</evidence>
<reference evidence="13" key="1">
    <citation type="submission" date="2020-05" db="EMBL/GenBank/DDBJ databases">
        <authorList>
            <person name="Chiriac C."/>
            <person name="Salcher M."/>
            <person name="Ghai R."/>
            <person name="Kavagutti S V."/>
        </authorList>
    </citation>
    <scope>NUCLEOTIDE SEQUENCE</scope>
</reference>
<evidence type="ECO:0000256" key="5">
    <source>
        <dbReference type="ARBA" id="ARBA00022989"/>
    </source>
</evidence>